<keyword evidence="9" id="KW-0408">Iron</keyword>
<evidence type="ECO:0000256" key="8">
    <source>
        <dbReference type="ARBA" id="ARBA00022898"/>
    </source>
</evidence>
<name>A0ABR6KBS6_9SPHN</name>
<evidence type="ECO:0000256" key="12">
    <source>
        <dbReference type="RuleBase" id="RU004504"/>
    </source>
</evidence>
<evidence type="ECO:0000256" key="6">
    <source>
        <dbReference type="ARBA" id="ARBA00022679"/>
    </source>
</evidence>
<evidence type="ECO:0000256" key="10">
    <source>
        <dbReference type="ARBA" id="ARBA00023014"/>
    </source>
</evidence>
<comment type="similarity">
    <text evidence="3">Belongs to the class-V pyridoxal-phosphate-dependent aminotransferase family. NifS/IscS subfamily.</text>
</comment>
<keyword evidence="6 14" id="KW-0808">Transferase</keyword>
<organism evidence="14 15">
    <name type="scientific">Sphingomonas yabuuchiae</name>
    <dbReference type="NCBI Taxonomy" id="172044"/>
    <lineage>
        <taxon>Bacteria</taxon>
        <taxon>Pseudomonadati</taxon>
        <taxon>Pseudomonadota</taxon>
        <taxon>Alphaproteobacteria</taxon>
        <taxon>Sphingomonadales</taxon>
        <taxon>Sphingomonadaceae</taxon>
        <taxon>Sphingomonas</taxon>
    </lineage>
</organism>
<dbReference type="EC" id="2.8.1.7" evidence="4"/>
<feature type="domain" description="Aminotransferase class V" evidence="13">
    <location>
        <begin position="2"/>
        <end position="116"/>
    </location>
</feature>
<protein>
    <recommendedName>
        <fullName evidence="5">Cysteine desulfurase</fullName>
        <ecNumber evidence="4">2.8.1.7</ecNumber>
    </recommendedName>
</protein>
<gene>
    <name evidence="14" type="ORF">GGQ89_002647</name>
</gene>
<dbReference type="GO" id="GO:0031071">
    <property type="term" value="F:cysteine desulfurase activity"/>
    <property type="evidence" value="ECO:0007669"/>
    <property type="project" value="UniProtKB-EC"/>
</dbReference>
<accession>A0ABR6KBS6</accession>
<dbReference type="PIRSF" id="PIRSF005572">
    <property type="entry name" value="NifS"/>
    <property type="match status" value="1"/>
</dbReference>
<evidence type="ECO:0000256" key="3">
    <source>
        <dbReference type="ARBA" id="ARBA00006490"/>
    </source>
</evidence>
<evidence type="ECO:0000256" key="9">
    <source>
        <dbReference type="ARBA" id="ARBA00023004"/>
    </source>
</evidence>
<dbReference type="InterPro" id="IPR015422">
    <property type="entry name" value="PyrdxlP-dep_Trfase_small"/>
</dbReference>
<dbReference type="InterPro" id="IPR016454">
    <property type="entry name" value="Cysteine_dSase"/>
</dbReference>
<sequence>MIYLDYQATTPLAPEALKAMLPWLEQGHANPHSPHRAGRQARAAVEVARDQIAALLPSGGRVVFTSGATEALNWAIKGTGGGIVTTAIEHAAVLDTAAATGRPLTLLPVDGEGLVAAGPDNIDKPLPSRGGVGVGPRHGPHACGGAPPLKERGEHNSCHRAINFLQKGTGLVAAMLVNNEVGTIQPIAALAERAHQADALILCDAVQGYGRVAIPDTVDLVAISAHKIHGPKGVGALWIRDGITLPPLLHGGDQEGGRSGTLSPALCAGFGAAARLMAVRAEEDSAHVERLWSLTVERLGRGWSINGSVEQRYHGNLNVRREGLDVARLISDCRDIAFSAGSACASGSGRPSHVLTALGLSDRGAKSSIRIGFGRYTTEAELVEAIDRINTATKAQGL</sequence>
<evidence type="ECO:0000313" key="14">
    <source>
        <dbReference type="EMBL" id="MBB4610416.1"/>
    </source>
</evidence>
<keyword evidence="8" id="KW-0663">Pyridoxal phosphate</keyword>
<dbReference type="RefSeq" id="WP_240456409.1">
    <property type="nucleotide sequence ID" value="NZ_JACHNX010000010.1"/>
</dbReference>
<evidence type="ECO:0000256" key="2">
    <source>
        <dbReference type="ARBA" id="ARBA00003120"/>
    </source>
</evidence>
<comment type="function">
    <text evidence="2">Catalyzes the removal of elemental sulfur atoms from cysteine to produce alanine. Seems to participate in the biosynthesis of the nitrogenase metalloclusters by providing the inorganic sulfur required for the Fe-S core formation.</text>
</comment>
<dbReference type="Gene3D" id="3.40.640.10">
    <property type="entry name" value="Type I PLP-dependent aspartate aminotransferase-like (Major domain)"/>
    <property type="match status" value="1"/>
</dbReference>
<dbReference type="EMBL" id="JACHNX010000010">
    <property type="protein sequence ID" value="MBB4610416.1"/>
    <property type="molecule type" value="Genomic_DNA"/>
</dbReference>
<dbReference type="InterPro" id="IPR000192">
    <property type="entry name" value="Aminotrans_V_dom"/>
</dbReference>
<evidence type="ECO:0000313" key="15">
    <source>
        <dbReference type="Proteomes" id="UP000584663"/>
    </source>
</evidence>
<comment type="cofactor">
    <cofactor evidence="1 12">
        <name>pyridoxal 5'-phosphate</name>
        <dbReference type="ChEBI" id="CHEBI:597326"/>
    </cofactor>
</comment>
<reference evidence="14 15" key="1">
    <citation type="submission" date="2020-08" db="EMBL/GenBank/DDBJ databases">
        <title>Genomic Encyclopedia of Type Strains, Phase IV (KMG-IV): sequencing the most valuable type-strain genomes for metagenomic binning, comparative biology and taxonomic classification.</title>
        <authorList>
            <person name="Goeker M."/>
        </authorList>
    </citation>
    <scope>NUCLEOTIDE SEQUENCE [LARGE SCALE GENOMIC DNA]</scope>
    <source>
        <strain evidence="14 15">DSM 14562</strain>
    </source>
</reference>
<evidence type="ECO:0000256" key="4">
    <source>
        <dbReference type="ARBA" id="ARBA00012239"/>
    </source>
</evidence>
<evidence type="ECO:0000256" key="7">
    <source>
        <dbReference type="ARBA" id="ARBA00022723"/>
    </source>
</evidence>
<evidence type="ECO:0000256" key="5">
    <source>
        <dbReference type="ARBA" id="ARBA00013558"/>
    </source>
</evidence>
<feature type="domain" description="Aminotransferase class V" evidence="13">
    <location>
        <begin position="149"/>
        <end position="382"/>
    </location>
</feature>
<proteinExistence type="inferred from homology"/>
<dbReference type="Pfam" id="PF00266">
    <property type="entry name" value="Aminotran_5"/>
    <property type="match status" value="2"/>
</dbReference>
<evidence type="ECO:0000256" key="1">
    <source>
        <dbReference type="ARBA" id="ARBA00001933"/>
    </source>
</evidence>
<comment type="caution">
    <text evidence="14">The sequence shown here is derived from an EMBL/GenBank/DDBJ whole genome shotgun (WGS) entry which is preliminary data.</text>
</comment>
<dbReference type="InterPro" id="IPR015424">
    <property type="entry name" value="PyrdxlP-dep_Trfase"/>
</dbReference>
<dbReference type="PANTHER" id="PTHR11601">
    <property type="entry name" value="CYSTEINE DESULFURYLASE FAMILY MEMBER"/>
    <property type="match status" value="1"/>
</dbReference>
<dbReference type="PROSITE" id="PS00595">
    <property type="entry name" value="AA_TRANSFER_CLASS_5"/>
    <property type="match status" value="1"/>
</dbReference>
<dbReference type="InterPro" id="IPR015421">
    <property type="entry name" value="PyrdxlP-dep_Trfase_major"/>
</dbReference>
<keyword evidence="15" id="KW-1185">Reference proteome</keyword>
<comment type="catalytic activity">
    <reaction evidence="11">
        <text>(sulfur carrier)-H + L-cysteine = (sulfur carrier)-SH + L-alanine</text>
        <dbReference type="Rhea" id="RHEA:43892"/>
        <dbReference type="Rhea" id="RHEA-COMP:14737"/>
        <dbReference type="Rhea" id="RHEA-COMP:14739"/>
        <dbReference type="ChEBI" id="CHEBI:29917"/>
        <dbReference type="ChEBI" id="CHEBI:35235"/>
        <dbReference type="ChEBI" id="CHEBI:57972"/>
        <dbReference type="ChEBI" id="CHEBI:64428"/>
        <dbReference type="EC" id="2.8.1.7"/>
    </reaction>
</comment>
<keyword evidence="7" id="KW-0479">Metal-binding</keyword>
<dbReference type="Proteomes" id="UP000584663">
    <property type="component" value="Unassembled WGS sequence"/>
</dbReference>
<evidence type="ECO:0000259" key="13">
    <source>
        <dbReference type="Pfam" id="PF00266"/>
    </source>
</evidence>
<dbReference type="SUPFAM" id="SSF53383">
    <property type="entry name" value="PLP-dependent transferases"/>
    <property type="match status" value="1"/>
</dbReference>
<keyword evidence="10" id="KW-0411">Iron-sulfur</keyword>
<dbReference type="InterPro" id="IPR020578">
    <property type="entry name" value="Aminotrans_V_PyrdxlP_BS"/>
</dbReference>
<dbReference type="Gene3D" id="3.90.1150.10">
    <property type="entry name" value="Aspartate Aminotransferase, domain 1"/>
    <property type="match status" value="1"/>
</dbReference>
<dbReference type="PANTHER" id="PTHR11601:SF34">
    <property type="entry name" value="CYSTEINE DESULFURASE"/>
    <property type="match status" value="1"/>
</dbReference>
<evidence type="ECO:0000256" key="11">
    <source>
        <dbReference type="ARBA" id="ARBA00050776"/>
    </source>
</evidence>